<protein>
    <recommendedName>
        <fullName evidence="4">DUF11 domain-containing protein</fullName>
    </recommendedName>
</protein>
<comment type="caution">
    <text evidence="2">The sequence shown here is derived from an EMBL/GenBank/DDBJ whole genome shotgun (WGS) entry which is preliminary data.</text>
</comment>
<dbReference type="AlphaFoldDB" id="A0A955L5C2"/>
<dbReference type="Proteomes" id="UP000783287">
    <property type="component" value="Unassembled WGS sequence"/>
</dbReference>
<accession>A0A955L5C2</accession>
<gene>
    <name evidence="2" type="ORF">KC909_03110</name>
</gene>
<dbReference type="EMBL" id="JAGQLK010000055">
    <property type="protein sequence ID" value="MCA9383329.1"/>
    <property type="molecule type" value="Genomic_DNA"/>
</dbReference>
<name>A0A955L5C2_9BACT</name>
<feature type="region of interest" description="Disordered" evidence="1">
    <location>
        <begin position="378"/>
        <end position="401"/>
    </location>
</feature>
<evidence type="ECO:0000313" key="3">
    <source>
        <dbReference type="Proteomes" id="UP000783287"/>
    </source>
</evidence>
<organism evidence="2 3">
    <name type="scientific">Candidatus Dojkabacteria bacterium</name>
    <dbReference type="NCBI Taxonomy" id="2099670"/>
    <lineage>
        <taxon>Bacteria</taxon>
        <taxon>Candidatus Dojkabacteria</taxon>
    </lineage>
</organism>
<sequence length="869" mass="93574">HSDLVQGSCYVPTNTEDTQNFDKCSDSSQYGEVLVCQGGFNTDGTCRGEEQVQVLDIAASESCTELADQYGASVQINVMCNDSTSNATTNIGTVTCDPSPARLNNDASASSLTSDYTIDFAINNSDQQAIATATQYWGLCSGAPRSGAECNALGTPPVGRMFGCYYDGNTTTGYGCYDVPTNSNNGLPGCFLDTDGVWKNCNCDINQCVSTCEQVFAGQPGTHQYTDICGRNQAYGCGQEFTCECYIPQNTPTPTPPITTTTTPTPTVTITTTPPTCPDTQARFRVVLDGNDRGWNDQHPPAELSTIDTLQWAVFINQDTNQYFNGNITLSGPGGTQTFSNGAPQGVPTPWQVGTYNLSAVYNNQTCDSASFTIVQSPTNTPTPSVTPSPTVTPSPSPTPIPDHITVSGSVVCLDDGRTLNGATIEILDSDPQTGNGGSLGTIEANPNYFASWSPIPGREHAIRLIDRGNEIPGTYVGPIATNDSAPCFVGSGYEFCQFQPNNTYTNVSFGFTDCAEPTITPTDTPEPSITPTITPTEPADKLVMISGDAYCQDNGDRYNIDGAVVYGYDAFGFPFRVVTDANGHYDQLIALPYDNGNYRNQIAITLLQFDENNDQIIDATNQPYSSMVPPSALNSDFAINCNNPDVTHCTSPNVDVLPALCANNSMNGSSSYANCGITEADNYYYSNFDFKFSNCTPPVITPTITVTPTSTPVPQPGIDIVKEVINDADRVYKPGETVKFRITITNTGQTTYQQVGFSDEYNQARIDFIRVINASTGNDITNAFKELGQINEELGEITHGDLTLISELGDLEPGEKFILDFEFKAIRSVTSTCNDAFIYYNPGKNGYQDEDSSRACIVIKENIPVTDK</sequence>
<feature type="compositionally biased region" description="Pro residues" evidence="1">
    <location>
        <begin position="385"/>
        <end position="401"/>
    </location>
</feature>
<reference evidence="2" key="1">
    <citation type="submission" date="2020-04" db="EMBL/GenBank/DDBJ databases">
        <authorList>
            <person name="Zhang T."/>
        </authorList>
    </citation>
    <scope>NUCLEOTIDE SEQUENCE</scope>
    <source>
        <strain evidence="2">HKST-UBA14</strain>
    </source>
</reference>
<evidence type="ECO:0000256" key="1">
    <source>
        <dbReference type="SAM" id="MobiDB-lite"/>
    </source>
</evidence>
<proteinExistence type="predicted"/>
<feature type="non-terminal residue" evidence="2">
    <location>
        <position position="1"/>
    </location>
</feature>
<evidence type="ECO:0008006" key="4">
    <source>
        <dbReference type="Google" id="ProtNLM"/>
    </source>
</evidence>
<evidence type="ECO:0000313" key="2">
    <source>
        <dbReference type="EMBL" id="MCA9383329.1"/>
    </source>
</evidence>
<reference evidence="2" key="2">
    <citation type="journal article" date="2021" name="Microbiome">
        <title>Successional dynamics and alternative stable states in a saline activated sludge microbial community over 9 years.</title>
        <authorList>
            <person name="Wang Y."/>
            <person name="Ye J."/>
            <person name="Ju F."/>
            <person name="Liu L."/>
            <person name="Boyd J.A."/>
            <person name="Deng Y."/>
            <person name="Parks D.H."/>
            <person name="Jiang X."/>
            <person name="Yin X."/>
            <person name="Woodcroft B.J."/>
            <person name="Tyson G.W."/>
            <person name="Hugenholtz P."/>
            <person name="Polz M.F."/>
            <person name="Zhang T."/>
        </authorList>
    </citation>
    <scope>NUCLEOTIDE SEQUENCE</scope>
    <source>
        <strain evidence="2">HKST-UBA14</strain>
    </source>
</reference>